<proteinExistence type="predicted"/>
<accession>R9A824</accession>
<evidence type="ECO:0000313" key="1">
    <source>
        <dbReference type="EMBL" id="EOQ98204.1"/>
    </source>
</evidence>
<dbReference type="STRING" id="1218599.LEP1GSC195_1094"/>
<name>R9A824_9LEPT</name>
<reference evidence="1" key="1">
    <citation type="submission" date="2013-04" db="EMBL/GenBank/DDBJ databases">
        <authorList>
            <person name="Harkins D.M."/>
            <person name="Durkin A.S."/>
            <person name="Brinkac L.M."/>
            <person name="Haft D.H."/>
            <person name="Selengut J.D."/>
            <person name="Sanka R."/>
            <person name="DePew J."/>
            <person name="Purushe J."/>
            <person name="Galloway R.L."/>
            <person name="Vinetz J.M."/>
            <person name="Sutton G.G."/>
            <person name="Nierman W.C."/>
            <person name="Fouts D.E."/>
        </authorList>
    </citation>
    <scope>NUCLEOTIDE SEQUENCE [LARGE SCALE GENOMIC DNA]</scope>
    <source>
        <strain evidence="1">CDC</strain>
    </source>
</reference>
<dbReference type="EMBL" id="AOGZ02000008">
    <property type="protein sequence ID" value="EOQ98204.1"/>
    <property type="molecule type" value="Genomic_DNA"/>
</dbReference>
<dbReference type="AlphaFoldDB" id="R9A824"/>
<sequence length="85" mass="9733">MIMNLIVPVGDVKFVFYDSHSDQFLVHVIGESNYSRITVPTGIWFGFQGLGTTKNLVLDIASIEHDPLETDRLDLTEIKYNWTEM</sequence>
<organism evidence="1 2">
    <name type="scientific">Leptospira wolbachii serovar Codice str. CDC</name>
    <dbReference type="NCBI Taxonomy" id="1218599"/>
    <lineage>
        <taxon>Bacteria</taxon>
        <taxon>Pseudomonadati</taxon>
        <taxon>Spirochaetota</taxon>
        <taxon>Spirochaetia</taxon>
        <taxon>Leptospirales</taxon>
        <taxon>Leptospiraceae</taxon>
        <taxon>Leptospira</taxon>
    </lineage>
</organism>
<dbReference type="InterPro" id="IPR011051">
    <property type="entry name" value="RmlC_Cupin_sf"/>
</dbReference>
<gene>
    <name evidence="1" type="ORF">LEP1GSC195_1094</name>
</gene>
<keyword evidence="2" id="KW-1185">Reference proteome</keyword>
<dbReference type="Proteomes" id="UP000013984">
    <property type="component" value="Unassembled WGS sequence"/>
</dbReference>
<comment type="caution">
    <text evidence="1">The sequence shown here is derived from an EMBL/GenBank/DDBJ whole genome shotgun (WGS) entry which is preliminary data.</text>
</comment>
<dbReference type="Gene3D" id="2.60.120.10">
    <property type="entry name" value="Jelly Rolls"/>
    <property type="match status" value="1"/>
</dbReference>
<dbReference type="SUPFAM" id="SSF51182">
    <property type="entry name" value="RmlC-like cupins"/>
    <property type="match status" value="1"/>
</dbReference>
<dbReference type="InterPro" id="IPR014710">
    <property type="entry name" value="RmlC-like_jellyroll"/>
</dbReference>
<protein>
    <submittedName>
        <fullName evidence="1">Polysaccharide biosynthesis domain family protein</fullName>
    </submittedName>
</protein>
<evidence type="ECO:0000313" key="2">
    <source>
        <dbReference type="Proteomes" id="UP000013984"/>
    </source>
</evidence>